<sequence length="344" mass="37443">MPKDEPPPPAAMRKGSLARFLGLDGGGGGNAFGDLGAMHEDLFRIRGDLAQIRADLDHVRSAVGRRDVTALDELIQTGNRRDIEATIRDRSQTVPLPDGSVLCRILGRYKFHVDAADTGMAPHLLLDGYWQYWVTEFIARNLARGEQVVEIGAQYGYFSVVMADLIGPGGRLLALEPNPWLHWLCGRNLAINGSSPPATLQRAAAGFRAEAATKLRARITGPFHGPFATWFEYGEGGATVQAPSMALDELEQGPVDLIKINTGTNAELIWLGAQALLDRSPDVRVLLHFQADACHDPQGFVAAMASRFPLRIVDTDSRARPVTEEALLGELRDCTIFLAQGEAR</sequence>
<dbReference type="AlphaFoldDB" id="A0AAF1K5N5"/>
<keyword evidence="1" id="KW-0489">Methyltransferase</keyword>
<evidence type="ECO:0000313" key="1">
    <source>
        <dbReference type="EMBL" id="MBR0656439.1"/>
    </source>
</evidence>
<name>A0AAF1K5N5_9PROT</name>
<dbReference type="EMBL" id="JAAEDH010000018">
    <property type="protein sequence ID" value="MBR0656439.1"/>
    <property type="molecule type" value="Genomic_DNA"/>
</dbReference>
<dbReference type="GO" id="GO:0032259">
    <property type="term" value="P:methylation"/>
    <property type="evidence" value="ECO:0007669"/>
    <property type="project" value="UniProtKB-KW"/>
</dbReference>
<reference evidence="1" key="1">
    <citation type="submission" date="2020-01" db="EMBL/GenBank/DDBJ databases">
        <authorList>
            <person name="Rat A."/>
        </authorList>
    </citation>
    <scope>NUCLEOTIDE SEQUENCE</scope>
    <source>
        <strain evidence="1">LMG 28251</strain>
    </source>
</reference>
<dbReference type="GO" id="GO:0008168">
    <property type="term" value="F:methyltransferase activity"/>
    <property type="evidence" value="ECO:0007669"/>
    <property type="project" value="UniProtKB-KW"/>
</dbReference>
<gene>
    <name evidence="1" type="ORF">GXW79_15260</name>
</gene>
<organism evidence="1 2">
    <name type="scientific">Plastoroseomonas arctica</name>
    <dbReference type="NCBI Taxonomy" id="1509237"/>
    <lineage>
        <taxon>Bacteria</taxon>
        <taxon>Pseudomonadati</taxon>
        <taxon>Pseudomonadota</taxon>
        <taxon>Alphaproteobacteria</taxon>
        <taxon>Acetobacterales</taxon>
        <taxon>Acetobacteraceae</taxon>
        <taxon>Plastoroseomonas</taxon>
    </lineage>
</organism>
<reference evidence="1" key="2">
    <citation type="journal article" date="2021" name="Syst. Appl. Microbiol.">
        <title>Roseomonas hellenica sp. nov., isolated from roots of wild-growing Alkanna tinctoria.</title>
        <authorList>
            <person name="Rat A."/>
            <person name="Naranjo H.D."/>
            <person name="Lebbe L."/>
            <person name="Cnockaert M."/>
            <person name="Krigas N."/>
            <person name="Grigoriadou K."/>
            <person name="Maloupa E."/>
            <person name="Willems A."/>
        </authorList>
    </citation>
    <scope>NUCLEOTIDE SEQUENCE</scope>
    <source>
        <strain evidence="1">LMG 28251</strain>
    </source>
</reference>
<proteinExistence type="predicted"/>
<dbReference type="SUPFAM" id="SSF53335">
    <property type="entry name" value="S-adenosyl-L-methionine-dependent methyltransferases"/>
    <property type="match status" value="1"/>
</dbReference>
<comment type="caution">
    <text evidence="1">The sequence shown here is derived from an EMBL/GenBank/DDBJ whole genome shotgun (WGS) entry which is preliminary data.</text>
</comment>
<dbReference type="Gene3D" id="3.40.50.150">
    <property type="entry name" value="Vaccinia Virus protein VP39"/>
    <property type="match status" value="1"/>
</dbReference>
<protein>
    <submittedName>
        <fullName evidence="1">FkbM family methyltransferase</fullName>
    </submittedName>
</protein>
<dbReference type="RefSeq" id="WP_211875294.1">
    <property type="nucleotide sequence ID" value="NZ_JAAEDH010000018.1"/>
</dbReference>
<keyword evidence="2" id="KW-1185">Reference proteome</keyword>
<evidence type="ECO:0000313" key="2">
    <source>
        <dbReference type="Proteomes" id="UP001196068"/>
    </source>
</evidence>
<keyword evidence="1" id="KW-0808">Transferase</keyword>
<accession>A0AAF1K5N5</accession>
<dbReference type="InterPro" id="IPR029063">
    <property type="entry name" value="SAM-dependent_MTases_sf"/>
</dbReference>
<dbReference type="Proteomes" id="UP001196068">
    <property type="component" value="Unassembled WGS sequence"/>
</dbReference>